<evidence type="ECO:0000256" key="9">
    <source>
        <dbReference type="ARBA" id="ARBA00023128"/>
    </source>
</evidence>
<comment type="subcellular location">
    <subcellularLocation>
        <location evidence="1">Mitochondrion inner membrane</location>
        <topology evidence="1">Multi-pass membrane protein</topology>
    </subcellularLocation>
</comment>
<dbReference type="Proteomes" id="UP000562929">
    <property type="component" value="Unassembled WGS sequence"/>
</dbReference>
<protein>
    <submittedName>
        <fullName evidence="13">Carboxylesterase family protein</fullName>
    </submittedName>
</protein>
<dbReference type="Pfam" id="PF00135">
    <property type="entry name" value="COesterase"/>
    <property type="match status" value="1"/>
</dbReference>
<evidence type="ECO:0000256" key="8">
    <source>
        <dbReference type="ARBA" id="ARBA00022989"/>
    </source>
</evidence>
<dbReference type="GO" id="GO:0016787">
    <property type="term" value="F:hydrolase activity"/>
    <property type="evidence" value="ECO:0007669"/>
    <property type="project" value="UniProtKB-KW"/>
</dbReference>
<comment type="caution">
    <text evidence="13">The sequence shown here is derived from an EMBL/GenBank/DDBJ whole genome shotgun (WGS) entry which is preliminary data.</text>
</comment>
<sequence>MFATIVYASLVLGLLGGIGPAQGKGPVVDLGYAIHQGTLNESGDFYAFNNIRFAEPAKRFRLPNAVKTLSRSVLNNGSVGNICPQAYPQWLLKKTGLSRQSLDKLIEGGSRQDEDCLFLDVVVSRKVWENRVVDRSWSCLKTNAGAPILVWIHGGGFVFGHKRQGEYDPAGLMKRSQEDGGQGIIYVAINYRLGLYGWLNAGPHEPVVPNLGLADQRIALTWIERNIHFFGGDAKKMTLMGQSAGGGSIMSHITALGGSKAPFVRAIIQSPYLAPIIDSPATWARVLATASKVAGRRIRNSGELGRLDAEMLKTINSEVVAESPTEGFTFGPSVDGGNYLPAPPDVLLRQRRFDPEPVLMLGHTSHEWLSLSLPEGNSTAAMEKKLNGLLPGLAARTRNLIFDELYPPPGRNTLYEYRNQEERSLLLRSELFISCNTRHISTSFVNKTFNYRFQVPPGSHGQDVAYTFFNGGAKGIIGSLALDMQRYFLNFAEFGNPNGRGSVPKWPVYGENAKLATFGTEGVGFDTDETRNRRCEYWQKGHFRADRVPSTSDDLDHVTRTNGSVKIRARKFPNQLRPRCQFAHRETHGSKMAAFFKAANAKIRSHPLLSYVCSTHFWGPVSNFGIPVAAVLDTQKSPELISGSMTGALCIYSLTFMRYSLAVTPRNYLLFLCHFVNEGAQLTQGYRYLSYHNWGGKEKLELEKGMDAVKEKAERVSDTVKSAVGK</sequence>
<evidence type="ECO:0000256" key="1">
    <source>
        <dbReference type="ARBA" id="ARBA00004448"/>
    </source>
</evidence>
<keyword evidence="10" id="KW-0472">Membrane</keyword>
<evidence type="ECO:0000256" key="3">
    <source>
        <dbReference type="ARBA" id="ARBA00006416"/>
    </source>
</evidence>
<dbReference type="InterPro" id="IPR019826">
    <property type="entry name" value="Carboxylesterase_B_AS"/>
</dbReference>
<dbReference type="InterPro" id="IPR050309">
    <property type="entry name" value="Type-B_Carboxylest/Lipase"/>
</dbReference>
<feature type="signal peptide" evidence="11">
    <location>
        <begin position="1"/>
        <end position="23"/>
    </location>
</feature>
<evidence type="ECO:0000313" key="14">
    <source>
        <dbReference type="Proteomes" id="UP000562929"/>
    </source>
</evidence>
<dbReference type="InterPro" id="IPR002018">
    <property type="entry name" value="CarbesteraseB"/>
</dbReference>
<keyword evidence="5" id="KW-0812">Transmembrane</keyword>
<dbReference type="SUPFAM" id="SSF53474">
    <property type="entry name" value="alpha/beta-Hydrolases"/>
    <property type="match status" value="1"/>
</dbReference>
<dbReference type="InterPro" id="IPR029058">
    <property type="entry name" value="AB_hydrolase_fold"/>
</dbReference>
<comment type="similarity">
    <text evidence="3">Belongs to the mitochondrial pyruvate carrier (MPC) (TC 2.A.105) family.</text>
</comment>
<accession>A0A8H4QBP1</accession>
<evidence type="ECO:0000256" key="2">
    <source>
        <dbReference type="ARBA" id="ARBA00005964"/>
    </source>
</evidence>
<keyword evidence="4" id="KW-0813">Transport</keyword>
<organism evidence="13 14">
    <name type="scientific">Ophiocordyceps camponoti-floridani</name>
    <dbReference type="NCBI Taxonomy" id="2030778"/>
    <lineage>
        <taxon>Eukaryota</taxon>
        <taxon>Fungi</taxon>
        <taxon>Dikarya</taxon>
        <taxon>Ascomycota</taxon>
        <taxon>Pezizomycotina</taxon>
        <taxon>Sordariomycetes</taxon>
        <taxon>Hypocreomycetidae</taxon>
        <taxon>Hypocreales</taxon>
        <taxon>Ophiocordycipitaceae</taxon>
        <taxon>Ophiocordyceps</taxon>
    </lineage>
</organism>
<dbReference type="Pfam" id="PF03650">
    <property type="entry name" value="MPC"/>
    <property type="match status" value="1"/>
</dbReference>
<reference evidence="13 14" key="1">
    <citation type="journal article" date="2020" name="G3 (Bethesda)">
        <title>Genetic Underpinnings of Host Manipulation by Ophiocordyceps as Revealed by Comparative Transcriptomics.</title>
        <authorList>
            <person name="Will I."/>
            <person name="Das B."/>
            <person name="Trinh T."/>
            <person name="Brachmann A."/>
            <person name="Ohm R.A."/>
            <person name="de Bekker C."/>
        </authorList>
    </citation>
    <scope>NUCLEOTIDE SEQUENCE [LARGE SCALE GENOMIC DNA]</scope>
    <source>
        <strain evidence="13 14">EC05</strain>
    </source>
</reference>
<comment type="similarity">
    <text evidence="2">Belongs to the type-B carboxylesterase/lipase family.</text>
</comment>
<feature type="chain" id="PRO_5034678139" evidence="11">
    <location>
        <begin position="24"/>
        <end position="726"/>
    </location>
</feature>
<evidence type="ECO:0000256" key="10">
    <source>
        <dbReference type="ARBA" id="ARBA00023136"/>
    </source>
</evidence>
<dbReference type="PANTHER" id="PTHR11559">
    <property type="entry name" value="CARBOXYLESTERASE"/>
    <property type="match status" value="1"/>
</dbReference>
<dbReference type="GO" id="GO:0005743">
    <property type="term" value="C:mitochondrial inner membrane"/>
    <property type="evidence" value="ECO:0007669"/>
    <property type="project" value="UniProtKB-SubCell"/>
</dbReference>
<dbReference type="EMBL" id="JAACLJ010000001">
    <property type="protein sequence ID" value="KAF4594564.1"/>
    <property type="molecule type" value="Genomic_DNA"/>
</dbReference>
<dbReference type="GO" id="GO:0006850">
    <property type="term" value="P:pyruvate import into mitochondria"/>
    <property type="evidence" value="ECO:0007669"/>
    <property type="project" value="InterPro"/>
</dbReference>
<keyword evidence="7" id="KW-0378">Hydrolase</keyword>
<dbReference type="OrthoDB" id="408631at2759"/>
<evidence type="ECO:0000313" key="13">
    <source>
        <dbReference type="EMBL" id="KAF4594564.1"/>
    </source>
</evidence>
<evidence type="ECO:0000256" key="5">
    <source>
        <dbReference type="ARBA" id="ARBA00022692"/>
    </source>
</evidence>
<keyword evidence="6" id="KW-0999">Mitochondrion inner membrane</keyword>
<evidence type="ECO:0000256" key="11">
    <source>
        <dbReference type="SAM" id="SignalP"/>
    </source>
</evidence>
<name>A0A8H4QBP1_9HYPO</name>
<dbReference type="AlphaFoldDB" id="A0A8H4QBP1"/>
<dbReference type="PROSITE" id="PS00122">
    <property type="entry name" value="CARBOXYLESTERASE_B_1"/>
    <property type="match status" value="1"/>
</dbReference>
<evidence type="ECO:0000259" key="12">
    <source>
        <dbReference type="Pfam" id="PF00135"/>
    </source>
</evidence>
<keyword evidence="8" id="KW-1133">Transmembrane helix</keyword>
<feature type="domain" description="Carboxylesterase type B" evidence="12">
    <location>
        <begin position="36"/>
        <end position="538"/>
    </location>
</feature>
<gene>
    <name evidence="13" type="ORF">GQ602_000177</name>
</gene>
<proteinExistence type="inferred from homology"/>
<evidence type="ECO:0000256" key="6">
    <source>
        <dbReference type="ARBA" id="ARBA00022792"/>
    </source>
</evidence>
<keyword evidence="11" id="KW-0732">Signal</keyword>
<keyword evidence="9" id="KW-0496">Mitochondrion</keyword>
<evidence type="ECO:0000256" key="7">
    <source>
        <dbReference type="ARBA" id="ARBA00022801"/>
    </source>
</evidence>
<evidence type="ECO:0000256" key="4">
    <source>
        <dbReference type="ARBA" id="ARBA00022448"/>
    </source>
</evidence>
<keyword evidence="14" id="KW-1185">Reference proteome</keyword>
<dbReference type="InterPro" id="IPR005336">
    <property type="entry name" value="MPC"/>
</dbReference>
<dbReference type="Gene3D" id="3.40.50.1820">
    <property type="entry name" value="alpha/beta hydrolase"/>
    <property type="match status" value="1"/>
</dbReference>